<dbReference type="EMBL" id="JBFOLJ010000006">
    <property type="protein sequence ID" value="KAL2529681.1"/>
    <property type="molecule type" value="Genomic_DNA"/>
</dbReference>
<keyword evidence="2" id="KW-0812">Transmembrane</keyword>
<evidence type="ECO:0000313" key="4">
    <source>
        <dbReference type="Proteomes" id="UP001604277"/>
    </source>
</evidence>
<proteinExistence type="predicted"/>
<evidence type="ECO:0000256" key="1">
    <source>
        <dbReference type="SAM" id="Coils"/>
    </source>
</evidence>
<accession>A0ABD1UX88</accession>
<feature type="transmembrane region" description="Helical" evidence="2">
    <location>
        <begin position="141"/>
        <end position="163"/>
    </location>
</feature>
<comment type="caution">
    <text evidence="3">The sequence shown here is derived from an EMBL/GenBank/DDBJ whole genome shotgun (WGS) entry which is preliminary data.</text>
</comment>
<sequence length="167" mass="19074">MTHDMECMGSNQEFYVFCCGACQNKCKRQELAWLAYGKKHLKSITQCLAIRLQVQNTVLCACSCGTSTCALHPGPAFRAHLVLALTGPKARWETSMASVSRNFVFGRTLTTMHKFWQREAAVLRQQLQNLQENHRNFSGEIWLRLFAIFGEYVIVPASLIYLFNTKF</sequence>
<reference evidence="4" key="1">
    <citation type="submission" date="2024-07" db="EMBL/GenBank/DDBJ databases">
        <title>Two chromosome-level genome assemblies of Korean endemic species Abeliophyllum distichum and Forsythia ovata (Oleaceae).</title>
        <authorList>
            <person name="Jang H."/>
        </authorList>
    </citation>
    <scope>NUCLEOTIDE SEQUENCE [LARGE SCALE GENOMIC DNA]</scope>
</reference>
<protein>
    <submittedName>
        <fullName evidence="3">Uncharacterized protein</fullName>
    </submittedName>
</protein>
<feature type="coiled-coil region" evidence="1">
    <location>
        <begin position="113"/>
        <end position="140"/>
    </location>
</feature>
<keyword evidence="1" id="KW-0175">Coiled coil</keyword>
<dbReference type="AlphaFoldDB" id="A0ABD1UX88"/>
<organism evidence="3 4">
    <name type="scientific">Forsythia ovata</name>
    <dbReference type="NCBI Taxonomy" id="205694"/>
    <lineage>
        <taxon>Eukaryota</taxon>
        <taxon>Viridiplantae</taxon>
        <taxon>Streptophyta</taxon>
        <taxon>Embryophyta</taxon>
        <taxon>Tracheophyta</taxon>
        <taxon>Spermatophyta</taxon>
        <taxon>Magnoliopsida</taxon>
        <taxon>eudicotyledons</taxon>
        <taxon>Gunneridae</taxon>
        <taxon>Pentapetalae</taxon>
        <taxon>asterids</taxon>
        <taxon>lamiids</taxon>
        <taxon>Lamiales</taxon>
        <taxon>Oleaceae</taxon>
        <taxon>Forsythieae</taxon>
        <taxon>Forsythia</taxon>
    </lineage>
</organism>
<evidence type="ECO:0000313" key="3">
    <source>
        <dbReference type="EMBL" id="KAL2529681.1"/>
    </source>
</evidence>
<keyword evidence="2" id="KW-0472">Membrane</keyword>
<evidence type="ECO:0000256" key="2">
    <source>
        <dbReference type="SAM" id="Phobius"/>
    </source>
</evidence>
<keyword evidence="4" id="KW-1185">Reference proteome</keyword>
<name>A0ABD1UX88_9LAMI</name>
<gene>
    <name evidence="3" type="ORF">Fot_22282</name>
</gene>
<keyword evidence="2" id="KW-1133">Transmembrane helix</keyword>
<dbReference type="Proteomes" id="UP001604277">
    <property type="component" value="Unassembled WGS sequence"/>
</dbReference>